<organism evidence="2 3">
    <name type="scientific">Stagnihabitans tardus</name>
    <dbReference type="NCBI Taxonomy" id="2699202"/>
    <lineage>
        <taxon>Bacteria</taxon>
        <taxon>Pseudomonadati</taxon>
        <taxon>Pseudomonadota</taxon>
        <taxon>Alphaproteobacteria</taxon>
        <taxon>Rhodobacterales</taxon>
        <taxon>Paracoccaceae</taxon>
        <taxon>Stagnihabitans</taxon>
    </lineage>
</organism>
<dbReference type="Proteomes" id="UP001193501">
    <property type="component" value="Unassembled WGS sequence"/>
</dbReference>
<feature type="signal peptide" evidence="1">
    <location>
        <begin position="1"/>
        <end position="19"/>
    </location>
</feature>
<accession>A0AAE5BUS2</accession>
<keyword evidence="1" id="KW-0732">Signal</keyword>
<name>A0AAE5BUS2_9RHOB</name>
<keyword evidence="3" id="KW-1185">Reference proteome</keyword>
<protein>
    <submittedName>
        <fullName evidence="2">Uncharacterized protein</fullName>
    </submittedName>
</protein>
<evidence type="ECO:0000313" key="3">
    <source>
        <dbReference type="Proteomes" id="UP001193501"/>
    </source>
</evidence>
<comment type="caution">
    <text evidence="2">The sequence shown here is derived from an EMBL/GenBank/DDBJ whole genome shotgun (WGS) entry which is preliminary data.</text>
</comment>
<evidence type="ECO:0000313" key="2">
    <source>
        <dbReference type="EMBL" id="NBZ87532.1"/>
    </source>
</evidence>
<dbReference type="EMBL" id="JAABNR010000006">
    <property type="protein sequence ID" value="NBZ87532.1"/>
    <property type="molecule type" value="Genomic_DNA"/>
</dbReference>
<gene>
    <name evidence="2" type="ORF">GV832_08060</name>
</gene>
<reference evidence="2" key="1">
    <citation type="submission" date="2020-01" db="EMBL/GenBank/DDBJ databases">
        <authorList>
            <person name="Chen W.-M."/>
        </authorList>
    </citation>
    <scope>NUCLEOTIDE SEQUENCE</scope>
    <source>
        <strain evidence="2">CYK-10</strain>
    </source>
</reference>
<feature type="chain" id="PRO_5041941712" evidence="1">
    <location>
        <begin position="20"/>
        <end position="167"/>
    </location>
</feature>
<evidence type="ECO:0000256" key="1">
    <source>
        <dbReference type="SAM" id="SignalP"/>
    </source>
</evidence>
<proteinExistence type="predicted"/>
<sequence length="167" mass="17840">MMRILLATLAILAAGAAMAQDSTLQTIKQLPHCGSEAKNSFGVHKEYPAMDLGNGFVGFKTEDANADGLKERFSLINCATRAIVQLNAEYLLKDSSKGIPASGDMFAFVDKLKKQGKLANGDLFAGLASQAGYEVTSGKLPKVGDDKAARAECGCDDFYPEARSLWK</sequence>
<dbReference type="RefSeq" id="WP_168774339.1">
    <property type="nucleotide sequence ID" value="NZ_JAABNR010000006.1"/>
</dbReference>
<dbReference type="AlphaFoldDB" id="A0AAE5BUS2"/>